<dbReference type="RefSeq" id="WP_091302195.1">
    <property type="nucleotide sequence ID" value="NZ_FOCE01000007.1"/>
</dbReference>
<accession>A0A1H8J962</accession>
<evidence type="ECO:0000313" key="1">
    <source>
        <dbReference type="EMBL" id="SEN77239.1"/>
    </source>
</evidence>
<dbReference type="EMBL" id="FOCE01000007">
    <property type="protein sequence ID" value="SEN77239.1"/>
    <property type="molecule type" value="Genomic_DNA"/>
</dbReference>
<organism evidence="1 2">
    <name type="scientific">Gemmobacter aquatilis</name>
    <dbReference type="NCBI Taxonomy" id="933059"/>
    <lineage>
        <taxon>Bacteria</taxon>
        <taxon>Pseudomonadati</taxon>
        <taxon>Pseudomonadota</taxon>
        <taxon>Alphaproteobacteria</taxon>
        <taxon>Rhodobacterales</taxon>
        <taxon>Paracoccaceae</taxon>
        <taxon>Gemmobacter</taxon>
    </lineage>
</organism>
<sequence length="135" mass="14143">MIDWTLMKSPETRATEALAEAKAQARAEISAARATMITTLPGQQMIYMAKEAEAARYIADPAPDLATYPLLAAEIGITAPDAWQLAQIWLAMADLWRQAAAGLEALRLGTAAAVAAAGTVAEVAAALIAFRAAFA</sequence>
<keyword evidence="2" id="KW-1185">Reference proteome</keyword>
<name>A0A1H8J962_9RHOB</name>
<dbReference type="STRING" id="933059.SAMN04488103_107184"/>
<reference evidence="1 2" key="1">
    <citation type="submission" date="2016-10" db="EMBL/GenBank/DDBJ databases">
        <authorList>
            <person name="de Groot N.N."/>
        </authorList>
    </citation>
    <scope>NUCLEOTIDE SEQUENCE [LARGE SCALE GENOMIC DNA]</scope>
    <source>
        <strain evidence="1 2">DSM 3857</strain>
    </source>
</reference>
<evidence type="ECO:0000313" key="2">
    <source>
        <dbReference type="Proteomes" id="UP000198761"/>
    </source>
</evidence>
<dbReference type="OrthoDB" id="7877312at2"/>
<dbReference type="Proteomes" id="UP000198761">
    <property type="component" value="Unassembled WGS sequence"/>
</dbReference>
<gene>
    <name evidence="1" type="ORF">SAMN04488103_107184</name>
</gene>
<dbReference type="AlphaFoldDB" id="A0A1H8J962"/>
<protein>
    <submittedName>
        <fullName evidence="1">Uncharacterized protein</fullName>
    </submittedName>
</protein>
<proteinExistence type="predicted"/>